<feature type="compositionally biased region" description="Basic and acidic residues" evidence="3">
    <location>
        <begin position="263"/>
        <end position="272"/>
    </location>
</feature>
<keyword evidence="5" id="KW-1185">Reference proteome</keyword>
<feature type="compositionally biased region" description="Basic and acidic residues" evidence="3">
    <location>
        <begin position="244"/>
        <end position="255"/>
    </location>
</feature>
<feature type="coiled-coil region" evidence="2">
    <location>
        <begin position="887"/>
        <end position="921"/>
    </location>
</feature>
<accession>A0A8U0WET7</accession>
<keyword evidence="4" id="KW-1133">Transmembrane helix</keyword>
<keyword evidence="4" id="KW-0472">Membrane</keyword>
<dbReference type="GO" id="GO:0009306">
    <property type="term" value="P:protein secretion"/>
    <property type="evidence" value="ECO:0007669"/>
    <property type="project" value="TreeGrafter"/>
</dbReference>
<dbReference type="RefSeq" id="XP_037884147.1">
    <property type="nucleotide sequence ID" value="XM_038028219.1"/>
</dbReference>
<keyword evidence="1 2" id="KW-0175">Coiled coil</keyword>
<reference evidence="6" key="1">
    <citation type="submission" date="2025-08" db="UniProtKB">
        <authorList>
            <consortium name="RefSeq"/>
        </authorList>
    </citation>
    <scope>IDENTIFICATION</scope>
    <source>
        <tissue evidence="6">Whole body pupa</tissue>
    </source>
</reference>
<feature type="compositionally biased region" description="Basic and acidic residues" evidence="3">
    <location>
        <begin position="300"/>
        <end position="319"/>
    </location>
</feature>
<dbReference type="GeneID" id="119634194"/>
<feature type="coiled-coil region" evidence="2">
    <location>
        <begin position="946"/>
        <end position="1055"/>
    </location>
</feature>
<dbReference type="GO" id="GO:0035459">
    <property type="term" value="P:vesicle cargo loading"/>
    <property type="evidence" value="ECO:0007669"/>
    <property type="project" value="TreeGrafter"/>
</dbReference>
<evidence type="ECO:0000256" key="1">
    <source>
        <dbReference type="ARBA" id="ARBA00023054"/>
    </source>
</evidence>
<evidence type="ECO:0000256" key="3">
    <source>
        <dbReference type="SAM" id="MobiDB-lite"/>
    </source>
</evidence>
<evidence type="ECO:0000313" key="6">
    <source>
        <dbReference type="RefSeq" id="XP_037884147.1"/>
    </source>
</evidence>
<feature type="compositionally biased region" description="Low complexity" evidence="3">
    <location>
        <begin position="1447"/>
        <end position="1470"/>
    </location>
</feature>
<dbReference type="SUPFAM" id="SSF50044">
    <property type="entry name" value="SH3-domain"/>
    <property type="match status" value="1"/>
</dbReference>
<dbReference type="GO" id="GO:0006888">
    <property type="term" value="P:endoplasmic reticulum to Golgi vesicle-mediated transport"/>
    <property type="evidence" value="ECO:0007669"/>
    <property type="project" value="TreeGrafter"/>
</dbReference>
<feature type="region of interest" description="Disordered" evidence="3">
    <location>
        <begin position="179"/>
        <end position="376"/>
    </location>
</feature>
<dbReference type="InterPro" id="IPR036028">
    <property type="entry name" value="SH3-like_dom_sf"/>
</dbReference>
<evidence type="ECO:0000256" key="2">
    <source>
        <dbReference type="SAM" id="Coils"/>
    </source>
</evidence>
<name>A0A8U0WET7_9MUSC</name>
<feature type="transmembrane region" description="Helical" evidence="4">
    <location>
        <begin position="12"/>
        <end position="28"/>
    </location>
</feature>
<feature type="compositionally biased region" description="Polar residues" evidence="3">
    <location>
        <begin position="324"/>
        <end position="333"/>
    </location>
</feature>
<dbReference type="PANTHER" id="PTHR23158:SF33">
    <property type="entry name" value="TRANSPORT AND GOLGI ORGANIZATION PROTEIN 1"/>
    <property type="match status" value="1"/>
</dbReference>
<feature type="compositionally biased region" description="Basic and acidic residues" evidence="3">
    <location>
        <begin position="367"/>
        <end position="376"/>
    </location>
</feature>
<proteinExistence type="predicted"/>
<evidence type="ECO:0000256" key="4">
    <source>
        <dbReference type="SAM" id="Phobius"/>
    </source>
</evidence>
<dbReference type="PANTHER" id="PTHR23158">
    <property type="entry name" value="MELANOMA INHIBITORY ACTIVITY-RELATED"/>
    <property type="match status" value="1"/>
</dbReference>
<feature type="region of interest" description="Disordered" evidence="3">
    <location>
        <begin position="414"/>
        <end position="441"/>
    </location>
</feature>
<dbReference type="KEGG" id="gfs:119634194"/>
<dbReference type="GO" id="GO:0070971">
    <property type="term" value="C:endoplasmic reticulum exit site"/>
    <property type="evidence" value="ECO:0007669"/>
    <property type="project" value="TreeGrafter"/>
</dbReference>
<feature type="compositionally biased region" description="Acidic residues" evidence="3">
    <location>
        <begin position="198"/>
        <end position="232"/>
    </location>
</feature>
<feature type="coiled-coil region" evidence="2">
    <location>
        <begin position="1188"/>
        <end position="1254"/>
    </location>
</feature>
<feature type="compositionally biased region" description="Polar residues" evidence="3">
    <location>
        <begin position="284"/>
        <end position="294"/>
    </location>
</feature>
<feature type="compositionally biased region" description="Polar residues" evidence="3">
    <location>
        <begin position="340"/>
        <end position="352"/>
    </location>
</feature>
<organism evidence="5 6">
    <name type="scientific">Glossina fuscipes</name>
    <dbReference type="NCBI Taxonomy" id="7396"/>
    <lineage>
        <taxon>Eukaryota</taxon>
        <taxon>Metazoa</taxon>
        <taxon>Ecdysozoa</taxon>
        <taxon>Arthropoda</taxon>
        <taxon>Hexapoda</taxon>
        <taxon>Insecta</taxon>
        <taxon>Pterygota</taxon>
        <taxon>Neoptera</taxon>
        <taxon>Endopterygota</taxon>
        <taxon>Diptera</taxon>
        <taxon>Brachycera</taxon>
        <taxon>Muscomorpha</taxon>
        <taxon>Hippoboscoidea</taxon>
        <taxon>Glossinidae</taxon>
        <taxon>Glossina</taxon>
    </lineage>
</organism>
<feature type="region of interest" description="Disordered" evidence="3">
    <location>
        <begin position="669"/>
        <end position="691"/>
    </location>
</feature>
<dbReference type="GO" id="GO:0005789">
    <property type="term" value="C:endoplasmic reticulum membrane"/>
    <property type="evidence" value="ECO:0007669"/>
    <property type="project" value="TreeGrafter"/>
</dbReference>
<feature type="region of interest" description="Disordered" evidence="3">
    <location>
        <begin position="1371"/>
        <end position="1477"/>
    </location>
</feature>
<sequence>MWTLTKTTNLYLMLIVEMFFILPTFALSDKRLCADEKCSSVISVGRGTITYRAGKKGMVSFQINAAIRIKSKSAGSDMSLWGVEVNGREGFAPKQYIKETKVFIKEKDLKHVVSVITPNDSTSDVIKLNTTSGTKENDVVRIVPAEVSAPIIETEEAVIQTLNETTTNATTILTAIPEEAKIPSLGENQESFRPSEEVHEEEEDDDDDDEFVEDYEDDEENEIIDEEDENLESENPQPTRRKVLNVDRGEVEENGNRASAEAALKEDDDTRSSEIVSTMLPLTKNDQNINNIKSSPLPFDDAKTPEGHKNSESARDSQEKFFGTQRSGNSSIIASHEQDSFVTQSLDNTNVPNEDKLYPTNTVPRNESSKSQERRITNSFNSNEVIEMSSEADLVSSDGTIPTEAVIVSSENETGGKKIDTNNSKDRVDPLYEEQPTTTVGQSAIKKVPDTAAEVSLEKTVQNEELIRLMAKVERESSASANKELEVNSQIFVKKDSNDSHEKIATAETPYHGHQDVPTPTLPVIDNSAIEFYAESTTPLSLTDSSPTEIYTESTTPLLLVDSSEVYVENSSPLPPSYQADSSSNEIYAASTTPSPFADSRPTEIYFEKATSLPLADSSVNEIVGEGYEYTTVTEQNAEAVSIRDLPAEAPQISSAGEKNDFVSEVKPPELTQEPTALPSKPTSIEKPSNEAKEKGLFATILSTVNNMLVGDKRHLNQDSAGKDDELDKILYPEKDAIEFKKHGVEHEGDQQYCEKLGPNDCPRSEIQNDAHNQHSSEQCACSNTSLFSSNVTFDNFIDILLSKILEMSELLACLIIAAAATLFFIFGYYCFCNNSREGALLSKLNQLESSLLASHKENAILKFNLIAVRQKLASVDDNTFGSNNEVISLQKKLKEETAEKARLQELVFSLQKELENAADDGIELNKIVAELLSNQTGDESIISSVEALQGQLNDQQNTILDINTRLAEKSRENSELQLLIAEQNARYESQIENIQRDNDELEAEKGSLVTRLEELKSEFDRDINAALDGKNFEIKRLQEEILELSNQLEAEHTKWQTSLAKVEALQECLKSVKHDPKLIAHVVDVANVRAEVFDAQKKYTTLKERFDVETDGRKLAENQLEIASSELARLKQDFNQAEKDKLEAQTRLEVLSNYFKEKETQLQKELSLKEAMWLKQQGETTTTVDRLTAMQDEIQSLKSQNDALRAEMEAQIAAHKAQIGTLENRAHETWLAARQADRRYEESRAEAAILRRKLTALAGGNKDEINRSNVASTGVGDEIVGAPSPLHMEAPTFPLMGRLPPPPFLPPPFMGPPPPFMRLPPPPFVPPGEMREMRPAPLGRIMSPPPPHSVRFSPHHVDYEDYVDYEHENNWPRHPYSPPPRTYRSLSPTDSRYNYVGPERDLISTYDTETDFSRPPSPEEARKLRSGHAANGSRNGNCNLKKSSVKKGIISSESDNSNNSSSQQSKSKNGAVKSIV</sequence>
<dbReference type="Proteomes" id="UP000092443">
    <property type="component" value="Unplaced"/>
</dbReference>
<dbReference type="InterPro" id="IPR051500">
    <property type="entry name" value="cTAGE_MIA/OTOR"/>
</dbReference>
<feature type="compositionally biased region" description="Basic and acidic residues" evidence="3">
    <location>
        <begin position="414"/>
        <end position="430"/>
    </location>
</feature>
<gene>
    <name evidence="6" type="primary">LOC119634194</name>
</gene>
<keyword evidence="4" id="KW-0812">Transmembrane</keyword>
<protein>
    <submittedName>
        <fullName evidence="6">Transport and Golgi organization protein 1 isoform X1</fullName>
    </submittedName>
</protein>
<dbReference type="Gene3D" id="2.30.30.40">
    <property type="entry name" value="SH3 Domains"/>
    <property type="match status" value="1"/>
</dbReference>
<evidence type="ECO:0000313" key="5">
    <source>
        <dbReference type="Proteomes" id="UP000092443"/>
    </source>
</evidence>
<feature type="coiled-coil region" evidence="2">
    <location>
        <begin position="1114"/>
        <end position="1148"/>
    </location>
</feature>